<keyword evidence="1" id="KW-1133">Transmembrane helix</keyword>
<feature type="transmembrane region" description="Helical" evidence="1">
    <location>
        <begin position="215"/>
        <end position="240"/>
    </location>
</feature>
<proteinExistence type="predicted"/>
<evidence type="ECO:0000256" key="1">
    <source>
        <dbReference type="SAM" id="Phobius"/>
    </source>
</evidence>
<evidence type="ECO:0000313" key="4">
    <source>
        <dbReference type="Proteomes" id="UP000283841"/>
    </source>
</evidence>
<feature type="transmembrane region" description="Helical" evidence="1">
    <location>
        <begin position="186"/>
        <end position="203"/>
    </location>
</feature>
<dbReference type="Pfam" id="PF24800">
    <property type="entry name" value="DUF7702"/>
    <property type="match status" value="1"/>
</dbReference>
<evidence type="ECO:0000313" key="3">
    <source>
        <dbReference type="EMBL" id="RWQ94434.1"/>
    </source>
</evidence>
<keyword evidence="1" id="KW-0812">Transmembrane</keyword>
<keyword evidence="4" id="KW-1185">Reference proteome</keyword>
<dbReference type="PANTHER" id="PTHR42109">
    <property type="entry name" value="UNPLACED GENOMIC SCAFFOLD UM_SCAF_CONTIG_1.265, WHOLE GENOME SHOTGUN SEQUENCE"/>
    <property type="match status" value="1"/>
</dbReference>
<feature type="transmembrane region" description="Helical" evidence="1">
    <location>
        <begin position="64"/>
        <end position="88"/>
    </location>
</feature>
<dbReference type="EMBL" id="RCNU01000007">
    <property type="protein sequence ID" value="RWQ94434.1"/>
    <property type="molecule type" value="Genomic_DNA"/>
</dbReference>
<dbReference type="InterPro" id="IPR056119">
    <property type="entry name" value="DUF7702"/>
</dbReference>
<keyword evidence="1" id="KW-0472">Membrane</keyword>
<dbReference type="PANTHER" id="PTHR42109:SF2">
    <property type="entry name" value="INTEGRAL MEMBRANE PROTEIN"/>
    <property type="match status" value="1"/>
</dbReference>
<feature type="transmembrane region" description="Helical" evidence="1">
    <location>
        <begin position="38"/>
        <end position="58"/>
    </location>
</feature>
<feature type="transmembrane region" description="Helical" evidence="1">
    <location>
        <begin position="108"/>
        <end position="128"/>
    </location>
</feature>
<dbReference type="VEuPathDB" id="FungiDB:C8Q69DRAFT_499204"/>
<evidence type="ECO:0000259" key="2">
    <source>
        <dbReference type="Pfam" id="PF24800"/>
    </source>
</evidence>
<feature type="domain" description="DUF7702" evidence="2">
    <location>
        <begin position="2"/>
        <end position="239"/>
    </location>
</feature>
<dbReference type="Proteomes" id="UP000283841">
    <property type="component" value="Unassembled WGS sequence"/>
</dbReference>
<organism evidence="3 4">
    <name type="scientific">Byssochlamys spectabilis</name>
    <name type="common">Paecilomyces variotii</name>
    <dbReference type="NCBI Taxonomy" id="264951"/>
    <lineage>
        <taxon>Eukaryota</taxon>
        <taxon>Fungi</taxon>
        <taxon>Dikarya</taxon>
        <taxon>Ascomycota</taxon>
        <taxon>Pezizomycotina</taxon>
        <taxon>Eurotiomycetes</taxon>
        <taxon>Eurotiomycetidae</taxon>
        <taxon>Eurotiales</taxon>
        <taxon>Thermoascaceae</taxon>
        <taxon>Paecilomyces</taxon>
    </lineage>
</organism>
<accession>A0A443HRK9</accession>
<comment type="caution">
    <text evidence="3">The sequence shown here is derived from an EMBL/GenBank/DDBJ whole genome shotgun (WGS) entry which is preliminary data.</text>
</comment>
<dbReference type="GeneID" id="39601594"/>
<dbReference type="AlphaFoldDB" id="A0A443HRK9"/>
<dbReference type="RefSeq" id="XP_028484079.1">
    <property type="nucleotide sequence ID" value="XM_028632317.1"/>
</dbReference>
<feature type="transmembrane region" description="Helical" evidence="1">
    <location>
        <begin position="6"/>
        <end position="26"/>
    </location>
</feature>
<gene>
    <name evidence="3" type="ORF">C8Q69DRAFT_499204</name>
</gene>
<feature type="transmembrane region" description="Helical" evidence="1">
    <location>
        <begin position="148"/>
        <end position="166"/>
    </location>
</feature>
<name>A0A443HRK9_BYSSP</name>
<reference evidence="3 4" key="1">
    <citation type="journal article" date="2018" name="Front. Microbiol.">
        <title>Genomic and genetic insights into a cosmopolitan fungus, Paecilomyces variotii (Eurotiales).</title>
        <authorList>
            <person name="Urquhart A.S."/>
            <person name="Mondo S.J."/>
            <person name="Makela M.R."/>
            <person name="Hane J.K."/>
            <person name="Wiebenga A."/>
            <person name="He G."/>
            <person name="Mihaltcheva S."/>
            <person name="Pangilinan J."/>
            <person name="Lipzen A."/>
            <person name="Barry K."/>
            <person name="de Vries R.P."/>
            <person name="Grigoriev I.V."/>
            <person name="Idnurm A."/>
        </authorList>
    </citation>
    <scope>NUCLEOTIDE SEQUENCE [LARGE SCALE GENOMIC DNA]</scope>
    <source>
        <strain evidence="3 4">CBS 101075</strain>
    </source>
</reference>
<protein>
    <recommendedName>
        <fullName evidence="2">DUF7702 domain-containing protein</fullName>
    </recommendedName>
</protein>
<sequence>MLQDRSKVGIALIIFYIPAVILAAYLLFRRHGRPRLGWYLLTAFSSVRFASGIVMIVFENNPTVGLTIATIILLSVGVVPLILATLGLLRVAFSLDFEQKHLVHRLAIFVRIIFGVAIALLIAGSVLVGNYKSPSSVRHGDGLVKAGNILLVAILAALIMLQAYIWRQRRGISRASMTIVKGSASAMPFLIVRVAYALLSVFSTSQKWNNLTGSIAAFVCMGLLMEYVVVGIYIGVGISIPPVGKDKLRDGDAHVVLTA</sequence>